<accession>A0A1F7RP01</accession>
<feature type="transmembrane region" description="Helical" evidence="1">
    <location>
        <begin position="51"/>
        <end position="79"/>
    </location>
</feature>
<keyword evidence="1" id="KW-0472">Membrane</keyword>
<feature type="transmembrane region" description="Helical" evidence="1">
    <location>
        <begin position="254"/>
        <end position="271"/>
    </location>
</feature>
<proteinExistence type="predicted"/>
<organism evidence="2 3">
    <name type="scientific">Candidatus Schekmanbacteria bacterium RBG_13_48_7</name>
    <dbReference type="NCBI Taxonomy" id="1817878"/>
    <lineage>
        <taxon>Bacteria</taxon>
        <taxon>Candidatus Schekmaniibacteriota</taxon>
    </lineage>
</organism>
<keyword evidence="1" id="KW-0812">Transmembrane</keyword>
<feature type="transmembrane region" description="Helical" evidence="1">
    <location>
        <begin position="123"/>
        <end position="140"/>
    </location>
</feature>
<comment type="caution">
    <text evidence="2">The sequence shown here is derived from an EMBL/GenBank/DDBJ whole genome shotgun (WGS) entry which is preliminary data.</text>
</comment>
<feature type="transmembrane region" description="Helical" evidence="1">
    <location>
        <begin position="146"/>
        <end position="167"/>
    </location>
</feature>
<feature type="transmembrane region" description="Helical" evidence="1">
    <location>
        <begin position="226"/>
        <end position="242"/>
    </location>
</feature>
<feature type="transmembrane region" description="Helical" evidence="1">
    <location>
        <begin position="99"/>
        <end position="116"/>
    </location>
</feature>
<sequence>MSTKMVMNGNQFGLKYERLKSNKPLVLHLCIGLILLAISVGFFISFYQTALFLILGSLILFAIIRKAWILYLLIFLLPFDMLIKNSLMKLDYPGYWKEFLISVLLIAICYQALLLKRFKHSKITFWIFAYLAYLLFHIVFTENWILYYEGFKVTVQMFIFFLFGFFFLSEEKDFSLISIVILLSGVIQAFIGIDQVYRFGIFESIEQANIYSGSYSVGITGTFNSYYNYGFFLIMILYLTWVRTNDLISNRLMVFLKIIFSGLIMFNIFNSNSRSAWISFLGTLAFKGSRCGNECIY</sequence>
<feature type="transmembrane region" description="Helical" evidence="1">
    <location>
        <begin position="174"/>
        <end position="193"/>
    </location>
</feature>
<protein>
    <submittedName>
        <fullName evidence="2">Uncharacterized protein</fullName>
    </submittedName>
</protein>
<dbReference type="AlphaFoldDB" id="A0A1F7RP01"/>
<feature type="transmembrane region" description="Helical" evidence="1">
    <location>
        <begin position="25"/>
        <end position="44"/>
    </location>
</feature>
<keyword evidence="1" id="KW-1133">Transmembrane helix</keyword>
<evidence type="ECO:0000313" key="2">
    <source>
        <dbReference type="EMBL" id="OGL43030.1"/>
    </source>
</evidence>
<name>A0A1F7RP01_9BACT</name>
<reference evidence="2 3" key="1">
    <citation type="journal article" date="2016" name="Nat. Commun.">
        <title>Thousands of microbial genomes shed light on interconnected biogeochemical processes in an aquifer system.</title>
        <authorList>
            <person name="Anantharaman K."/>
            <person name="Brown C.T."/>
            <person name="Hug L.A."/>
            <person name="Sharon I."/>
            <person name="Castelle C.J."/>
            <person name="Probst A.J."/>
            <person name="Thomas B.C."/>
            <person name="Singh A."/>
            <person name="Wilkins M.J."/>
            <person name="Karaoz U."/>
            <person name="Brodie E.L."/>
            <person name="Williams K.H."/>
            <person name="Hubbard S.S."/>
            <person name="Banfield J.F."/>
        </authorList>
    </citation>
    <scope>NUCLEOTIDE SEQUENCE [LARGE SCALE GENOMIC DNA]</scope>
</reference>
<dbReference type="Proteomes" id="UP000179266">
    <property type="component" value="Unassembled WGS sequence"/>
</dbReference>
<evidence type="ECO:0000256" key="1">
    <source>
        <dbReference type="SAM" id="Phobius"/>
    </source>
</evidence>
<gene>
    <name evidence="2" type="ORF">A2161_01170</name>
</gene>
<dbReference type="EMBL" id="MGDD01000294">
    <property type="protein sequence ID" value="OGL43030.1"/>
    <property type="molecule type" value="Genomic_DNA"/>
</dbReference>
<evidence type="ECO:0000313" key="3">
    <source>
        <dbReference type="Proteomes" id="UP000179266"/>
    </source>
</evidence>